<evidence type="ECO:0000313" key="5">
    <source>
        <dbReference type="EMBL" id="KAJ9487032.1"/>
    </source>
</evidence>
<dbReference type="Proteomes" id="UP001227192">
    <property type="component" value="Unassembled WGS sequence"/>
</dbReference>
<feature type="region of interest" description="Disordered" evidence="1">
    <location>
        <begin position="260"/>
        <end position="283"/>
    </location>
</feature>
<proteinExistence type="predicted"/>
<dbReference type="GO" id="GO:0005783">
    <property type="term" value="C:endoplasmic reticulum"/>
    <property type="evidence" value="ECO:0007669"/>
    <property type="project" value="TreeGrafter"/>
</dbReference>
<reference evidence="5" key="1">
    <citation type="submission" date="2015-06" db="EMBL/GenBank/DDBJ databases">
        <authorList>
            <person name="Nguyen H."/>
        </authorList>
    </citation>
    <scope>NUCLEOTIDE SEQUENCE</scope>
    <source>
        <strain evidence="5">DAOM 180753</strain>
    </source>
</reference>
<keyword evidence="6" id="KW-1185">Reference proteome</keyword>
<evidence type="ECO:0000259" key="4">
    <source>
        <dbReference type="Pfam" id="PF12955"/>
    </source>
</evidence>
<feature type="domain" description="Vacuolar sorting protein Vps3844 C-terminal" evidence="4">
    <location>
        <begin position="299"/>
        <end position="405"/>
    </location>
</feature>
<feature type="compositionally biased region" description="Polar residues" evidence="1">
    <location>
        <begin position="270"/>
        <end position="283"/>
    </location>
</feature>
<keyword evidence="3" id="KW-0732">Signal</keyword>
<dbReference type="PANTHER" id="PTHR36853:SF1">
    <property type="entry name" value="DUF3844 DOMAIN-CONTAINING PROTEIN"/>
    <property type="match status" value="1"/>
</dbReference>
<name>A0AAI9X7V7_PENTH</name>
<evidence type="ECO:0000256" key="3">
    <source>
        <dbReference type="SAM" id="SignalP"/>
    </source>
</evidence>
<organism evidence="5 6">
    <name type="scientific">Penicillium thymicola</name>
    <dbReference type="NCBI Taxonomy" id="293382"/>
    <lineage>
        <taxon>Eukaryota</taxon>
        <taxon>Fungi</taxon>
        <taxon>Dikarya</taxon>
        <taxon>Ascomycota</taxon>
        <taxon>Pezizomycotina</taxon>
        <taxon>Eurotiomycetes</taxon>
        <taxon>Eurotiomycetidae</taxon>
        <taxon>Eurotiales</taxon>
        <taxon>Aspergillaceae</taxon>
        <taxon>Penicillium</taxon>
    </lineage>
</organism>
<feature type="chain" id="PRO_5042487445" description="Vacuolar sorting protein Vps3844 C-terminal domain-containing protein" evidence="3">
    <location>
        <begin position="19"/>
        <end position="414"/>
    </location>
</feature>
<keyword evidence="2" id="KW-0812">Transmembrane</keyword>
<evidence type="ECO:0000256" key="2">
    <source>
        <dbReference type="SAM" id="Phobius"/>
    </source>
</evidence>
<dbReference type="EMBL" id="LACB01000179">
    <property type="protein sequence ID" value="KAJ9487032.1"/>
    <property type="molecule type" value="Genomic_DNA"/>
</dbReference>
<accession>A0AAI9X7V7</accession>
<keyword evidence="2" id="KW-0472">Membrane</keyword>
<sequence>MRWVSAFLALALTGALQANALDATIFTFPSKTASSLSGSPQQQTISEDEARLVLELRMKSSVASVLGMVDADTVHNLNQFAQDDLTLFGGATGGIALKKSILIMEGIDQEVALVMQKAQPNHLHIPQISSPFIGFDLLESFVESSPTAKGDRGQTCTYFNNANMAASSTSQTPKECLSRDPMFADGSDLLSHDLLPLIDSVESWISKDHQDSALKLSFKNVSGDSILRTKFLERLLLRLAKIASTNNQEITTVVLPPGVKSEGLSRRSAKPSSAPVTQQNNFRRSAQNSGLRSTLAPVCHASNSSCAESTNKCSGHGSCYLKYGSGVEGTTGNCYACQCKQSVVQNSDGTTKTVKWGGSACQKKDISSPFFLVAGVSLLAIILVGSAIGMLFSMGSQELPSVISAGVGGPKSQM</sequence>
<gene>
    <name evidence="5" type="ORF">VN97_g6296</name>
</gene>
<dbReference type="InterPro" id="IPR024382">
    <property type="entry name" value="Vps3844_C"/>
</dbReference>
<dbReference type="Pfam" id="PF12955">
    <property type="entry name" value="Vps3844_C"/>
    <property type="match status" value="1"/>
</dbReference>
<protein>
    <recommendedName>
        <fullName evidence="4">Vacuolar sorting protein Vps3844 C-terminal domain-containing protein</fullName>
    </recommendedName>
</protein>
<keyword evidence="2" id="KW-1133">Transmembrane helix</keyword>
<dbReference type="PANTHER" id="PTHR36853">
    <property type="entry name" value="EXPRESSED PROTEIN"/>
    <property type="match status" value="1"/>
</dbReference>
<dbReference type="InterPro" id="IPR053065">
    <property type="entry name" value="Archenteron_Induction-Rel"/>
</dbReference>
<reference evidence="5" key="2">
    <citation type="journal article" date="2016" name="Fungal Biol.">
        <title>Ochratoxin A production by Penicillium thymicola.</title>
        <authorList>
            <person name="Nguyen H.D.T."/>
            <person name="McMullin D.R."/>
            <person name="Ponomareva E."/>
            <person name="Riley R."/>
            <person name="Pomraning K.R."/>
            <person name="Baker S.E."/>
            <person name="Seifert K.A."/>
        </authorList>
    </citation>
    <scope>NUCLEOTIDE SEQUENCE</scope>
    <source>
        <strain evidence="5">DAOM 180753</strain>
    </source>
</reference>
<evidence type="ECO:0000256" key="1">
    <source>
        <dbReference type="SAM" id="MobiDB-lite"/>
    </source>
</evidence>
<feature type="signal peptide" evidence="3">
    <location>
        <begin position="1"/>
        <end position="18"/>
    </location>
</feature>
<dbReference type="AlphaFoldDB" id="A0AAI9X7V7"/>
<comment type="caution">
    <text evidence="5">The sequence shown here is derived from an EMBL/GenBank/DDBJ whole genome shotgun (WGS) entry which is preliminary data.</text>
</comment>
<evidence type="ECO:0000313" key="6">
    <source>
        <dbReference type="Proteomes" id="UP001227192"/>
    </source>
</evidence>
<feature type="transmembrane region" description="Helical" evidence="2">
    <location>
        <begin position="370"/>
        <end position="392"/>
    </location>
</feature>